<reference evidence="2" key="1">
    <citation type="submission" date="2016-11" db="UniProtKB">
        <authorList>
            <consortium name="WormBaseParasite"/>
        </authorList>
    </citation>
    <scope>IDENTIFICATION</scope>
</reference>
<proteinExistence type="predicted"/>
<accession>A0A1I8FA58</accession>
<protein>
    <submittedName>
        <fullName evidence="2">Ubiquitin-like domain-containing protein</fullName>
    </submittedName>
</protein>
<sequence length="612" mass="66036">SGRNGLLQLALISGTCPGGLRRYEDSLVPLTAGAPPRNPGAEADHDALFRAGEDSRGQTTYTPRVVLCDRWSSLPTPLDAVRSRWRCAAGEAAAVSSRGLPVEVASAGSAGAMAASDTNSRTRAFAEIGTDDQGDVGEEMQYAESSFRAWNDCLGTRLPSRSCCACRRCGRGCRASAAQLEEDVESRLRLFAEECDAGSRLAVRRGLLLGKSPPAYRLIFLANAGPQRISSRSDRAFCLRPTSPIPEPWLRFAIGHRRRRCLSTPQQPPSLPWLDTVTLPTRLRFGNQPDSWRCAASAVASLAALLRLGGSALSTCQQPAESAAIVERWLSDVSAHRAPATWPGHIHLTSSPGAADCEASVSNWPASTAADPALEPDVSGSNPAATASRTAQKCLSKKIGCWAMPATIPLQLPIAWTLDELKEAVAAARDIADQYRPDKALAEIEFPQSMVGKSQRGSAVCCCTSSLTTTFQLTGREASERPASPRYKTLDEMPKWVVLVAPRERFNPPTMMCQLVVLVVHQVEKKSSRTIVPLVVLASPTGSAASIHTDDVPSWSVWWLFRTGFKPTTTMCPLVVLGVSRDASTHDDMPWVGLLALQDAFNAPHDDMRRWS</sequence>
<evidence type="ECO:0000313" key="1">
    <source>
        <dbReference type="Proteomes" id="UP000095280"/>
    </source>
</evidence>
<keyword evidence="1" id="KW-1185">Reference proteome</keyword>
<dbReference type="WBParaSite" id="maker-unitig_26635-snap-gene-0.1-mRNA-1">
    <property type="protein sequence ID" value="maker-unitig_26635-snap-gene-0.1-mRNA-1"/>
    <property type="gene ID" value="maker-unitig_26635-snap-gene-0.1"/>
</dbReference>
<evidence type="ECO:0000313" key="2">
    <source>
        <dbReference type="WBParaSite" id="maker-unitig_26635-snap-gene-0.1-mRNA-1"/>
    </source>
</evidence>
<organism evidence="1 2">
    <name type="scientific">Macrostomum lignano</name>
    <dbReference type="NCBI Taxonomy" id="282301"/>
    <lineage>
        <taxon>Eukaryota</taxon>
        <taxon>Metazoa</taxon>
        <taxon>Spiralia</taxon>
        <taxon>Lophotrochozoa</taxon>
        <taxon>Platyhelminthes</taxon>
        <taxon>Rhabditophora</taxon>
        <taxon>Macrostomorpha</taxon>
        <taxon>Macrostomida</taxon>
        <taxon>Macrostomidae</taxon>
        <taxon>Macrostomum</taxon>
    </lineage>
</organism>
<dbReference type="Proteomes" id="UP000095280">
    <property type="component" value="Unplaced"/>
</dbReference>
<dbReference type="AlphaFoldDB" id="A0A1I8FA58"/>
<name>A0A1I8FA58_9PLAT</name>